<evidence type="ECO:0000313" key="2">
    <source>
        <dbReference type="Proteomes" id="UP000001578"/>
    </source>
</evidence>
<sequence length="186" mass="20692">MRTERRTELIMSAKNVDIKRGAPMRFVGIDPSLHTGLVILSGQGKIIEAKEISKDGSDPARMNALIQEVTYYVQPDDFVAIEGFGYASQRGFLLGGIGWGMRMELYRRGVPYIDVAPSLVKKFAGAKGNANKEKVVLEVYKRWGFESDSNNVIDAFVLAQIARAAKTETKLIQAQKEVLDKILKLK</sequence>
<dbReference type="EMBL" id="CP000557">
    <property type="protein sequence ID" value="ABO68188.1"/>
    <property type="molecule type" value="Genomic_DNA"/>
</dbReference>
<reference evidence="1 2" key="1">
    <citation type="journal article" date="2007" name="Proc. Natl. Acad. Sci. U.S.A.">
        <title>Genome and proteome of long-chain alkane degrading Geobacillus thermodenitrificans NG80-2 isolated from a deep-subsurface oil reservoir.</title>
        <authorList>
            <person name="Feng L."/>
            <person name="Wang W."/>
            <person name="Cheng J."/>
            <person name="Ren Y."/>
            <person name="Zhao G."/>
            <person name="Gao C."/>
            <person name="Tang Y."/>
            <person name="Liu X."/>
            <person name="Han W."/>
            <person name="Peng X."/>
            <person name="Liu R."/>
            <person name="Wang L."/>
        </authorList>
    </citation>
    <scope>NUCLEOTIDE SEQUENCE [LARGE SCALE GENOMIC DNA]</scope>
    <source>
        <strain evidence="1 2">NG80-2</strain>
    </source>
</reference>
<dbReference type="eggNOG" id="ENOG50324KK">
    <property type="taxonomic scope" value="Bacteria"/>
</dbReference>
<dbReference type="InterPro" id="IPR036397">
    <property type="entry name" value="RNaseH_sf"/>
</dbReference>
<dbReference type="KEGG" id="gtn:GTNG_2843"/>
<dbReference type="AlphaFoldDB" id="A4IS84"/>
<dbReference type="HOGENOM" id="CLU_1515084_0_0_9"/>
<dbReference type="GO" id="GO:0003676">
    <property type="term" value="F:nucleic acid binding"/>
    <property type="evidence" value="ECO:0007669"/>
    <property type="project" value="InterPro"/>
</dbReference>
<name>A4IS84_GEOTN</name>
<proteinExistence type="predicted"/>
<accession>A4IS84</accession>
<organism evidence="1 2">
    <name type="scientific">Geobacillus thermodenitrificans (strain NG80-2)</name>
    <dbReference type="NCBI Taxonomy" id="420246"/>
    <lineage>
        <taxon>Bacteria</taxon>
        <taxon>Bacillati</taxon>
        <taxon>Bacillota</taxon>
        <taxon>Bacilli</taxon>
        <taxon>Bacillales</taxon>
        <taxon>Anoxybacillaceae</taxon>
        <taxon>Geobacillus</taxon>
    </lineage>
</organism>
<protein>
    <submittedName>
        <fullName evidence="1">Putative phage protein</fullName>
    </submittedName>
</protein>
<dbReference type="Proteomes" id="UP000001578">
    <property type="component" value="Chromosome"/>
</dbReference>
<dbReference type="SUPFAM" id="SSF53098">
    <property type="entry name" value="Ribonuclease H-like"/>
    <property type="match status" value="1"/>
</dbReference>
<dbReference type="InterPro" id="IPR012337">
    <property type="entry name" value="RNaseH-like_sf"/>
</dbReference>
<gene>
    <name evidence="1" type="ordered locus">GTNG_2843</name>
</gene>
<dbReference type="Gene3D" id="3.30.420.10">
    <property type="entry name" value="Ribonuclease H-like superfamily/Ribonuclease H"/>
    <property type="match status" value="1"/>
</dbReference>
<evidence type="ECO:0000313" key="1">
    <source>
        <dbReference type="EMBL" id="ABO68188.1"/>
    </source>
</evidence>